<proteinExistence type="predicted"/>
<dbReference type="InterPro" id="IPR015797">
    <property type="entry name" value="NUDIX_hydrolase-like_dom_sf"/>
</dbReference>
<dbReference type="InterPro" id="IPR000086">
    <property type="entry name" value="NUDIX_hydrolase_dom"/>
</dbReference>
<dbReference type="Proteomes" id="UP000367825">
    <property type="component" value="Unassembled WGS sequence"/>
</dbReference>
<dbReference type="EMBL" id="CABPSC010000004">
    <property type="protein sequence ID" value="VVD87978.1"/>
    <property type="molecule type" value="Genomic_DNA"/>
</dbReference>
<dbReference type="SUPFAM" id="SSF55811">
    <property type="entry name" value="Nudix"/>
    <property type="match status" value="1"/>
</dbReference>
<keyword evidence="5" id="KW-0460">Magnesium</keyword>
<dbReference type="NCBIfam" id="NF007980">
    <property type="entry name" value="PRK10707.1"/>
    <property type="match status" value="1"/>
</dbReference>
<evidence type="ECO:0000256" key="4">
    <source>
        <dbReference type="ARBA" id="ARBA00022801"/>
    </source>
</evidence>
<evidence type="ECO:0000313" key="8">
    <source>
        <dbReference type="EMBL" id="VVD87978.1"/>
    </source>
</evidence>
<comment type="cofactor">
    <cofactor evidence="1">
        <name>Mn(2+)</name>
        <dbReference type="ChEBI" id="CHEBI:29035"/>
    </cofactor>
</comment>
<keyword evidence="4" id="KW-0378">Hydrolase</keyword>
<feature type="domain" description="Nudix hydrolase" evidence="7">
    <location>
        <begin position="61"/>
        <end position="197"/>
    </location>
</feature>
<dbReference type="AlphaFoldDB" id="A0A5E4TN45"/>
<keyword evidence="6" id="KW-0464">Manganese</keyword>
<dbReference type="GO" id="GO:0010945">
    <property type="term" value="F:coenzyme A diphosphatase activity"/>
    <property type="evidence" value="ECO:0007669"/>
    <property type="project" value="InterPro"/>
</dbReference>
<accession>A0A5E4TN45</accession>
<evidence type="ECO:0000256" key="6">
    <source>
        <dbReference type="ARBA" id="ARBA00023211"/>
    </source>
</evidence>
<evidence type="ECO:0000256" key="3">
    <source>
        <dbReference type="ARBA" id="ARBA00022723"/>
    </source>
</evidence>
<dbReference type="Pfam" id="PF00293">
    <property type="entry name" value="NUDIX"/>
    <property type="match status" value="1"/>
</dbReference>
<keyword evidence="9" id="KW-1185">Reference proteome</keyword>
<reference evidence="8 9" key="1">
    <citation type="submission" date="2019-08" db="EMBL/GenBank/DDBJ databases">
        <authorList>
            <person name="Peeters C."/>
        </authorList>
    </citation>
    <scope>NUCLEOTIDE SEQUENCE [LARGE SCALE GENOMIC DNA]</scope>
    <source>
        <strain evidence="8 9">LMG 31109</strain>
    </source>
</reference>
<dbReference type="RefSeq" id="WP_244958142.1">
    <property type="nucleotide sequence ID" value="NZ_CABPSC010000004.1"/>
</dbReference>
<dbReference type="PROSITE" id="PS51462">
    <property type="entry name" value="NUDIX"/>
    <property type="match status" value="1"/>
</dbReference>
<evidence type="ECO:0000313" key="9">
    <source>
        <dbReference type="Proteomes" id="UP000367825"/>
    </source>
</evidence>
<keyword evidence="3" id="KW-0479">Metal-binding</keyword>
<dbReference type="GO" id="GO:0046872">
    <property type="term" value="F:metal ion binding"/>
    <property type="evidence" value="ECO:0007669"/>
    <property type="project" value="UniProtKB-KW"/>
</dbReference>
<protein>
    <submittedName>
        <fullName evidence="8">Coenzyme A pyrophosphatase</fullName>
    </submittedName>
</protein>
<organism evidence="8 9">
    <name type="scientific">Pandoraea nosoerga</name>
    <dbReference type="NCBI Taxonomy" id="2508296"/>
    <lineage>
        <taxon>Bacteria</taxon>
        <taxon>Pseudomonadati</taxon>
        <taxon>Pseudomonadota</taxon>
        <taxon>Betaproteobacteria</taxon>
        <taxon>Burkholderiales</taxon>
        <taxon>Burkholderiaceae</taxon>
        <taxon>Pandoraea</taxon>
    </lineage>
</organism>
<dbReference type="InterPro" id="IPR045121">
    <property type="entry name" value="CoAse"/>
</dbReference>
<dbReference type="PANTHER" id="PTHR12992">
    <property type="entry name" value="NUDIX HYDROLASE"/>
    <property type="match status" value="1"/>
</dbReference>
<dbReference type="PANTHER" id="PTHR12992:SF11">
    <property type="entry name" value="MITOCHONDRIAL COENZYME A DIPHOSPHATASE NUDT8"/>
    <property type="match status" value="1"/>
</dbReference>
<gene>
    <name evidence="8" type="ORF">PNO31109_01450</name>
</gene>
<evidence type="ECO:0000259" key="7">
    <source>
        <dbReference type="PROSITE" id="PS51462"/>
    </source>
</evidence>
<evidence type="ECO:0000256" key="2">
    <source>
        <dbReference type="ARBA" id="ARBA00001946"/>
    </source>
</evidence>
<name>A0A5E4TN45_9BURK</name>
<comment type="cofactor">
    <cofactor evidence="2">
        <name>Mg(2+)</name>
        <dbReference type="ChEBI" id="CHEBI:18420"/>
    </cofactor>
</comment>
<dbReference type="CDD" id="cd03426">
    <property type="entry name" value="NUDIX_CoAse_Nudt7"/>
    <property type="match status" value="1"/>
</dbReference>
<evidence type="ECO:0000256" key="1">
    <source>
        <dbReference type="ARBA" id="ARBA00001936"/>
    </source>
</evidence>
<sequence>MAPPLILHPEALPIVSTGEGEPSVPAERLAPDALRDRLAHPPLWTPDASIVEVAPSARFTPRAAAVLVPLVMRPQGTTVLFTQRTQHLSTHAGQISFPGGSREPDDPTPIATALRESREEIGLDSGVVEVIGSLPDYVTRTGFRIAPVIGLLKPPFDLVADAGEVAEIFEVPLEFLMNPTNHQVRLFNYQMGERRFYSMPYPKATGGEYFIWGATAAMLRNFYQLLRA</sequence>
<evidence type="ECO:0000256" key="5">
    <source>
        <dbReference type="ARBA" id="ARBA00022842"/>
    </source>
</evidence>
<dbReference type="Gene3D" id="3.90.79.10">
    <property type="entry name" value="Nucleoside Triphosphate Pyrophosphohydrolase"/>
    <property type="match status" value="1"/>
</dbReference>